<dbReference type="AlphaFoldDB" id="A0A1G6HL34"/>
<dbReference type="PROSITE" id="PS51085">
    <property type="entry name" value="2FE2S_FER_2"/>
    <property type="match status" value="1"/>
</dbReference>
<feature type="domain" description="2Fe-2S ferredoxin-type" evidence="3">
    <location>
        <begin position="2"/>
        <end position="97"/>
    </location>
</feature>
<evidence type="ECO:0000313" key="5">
    <source>
        <dbReference type="Proteomes" id="UP000199387"/>
    </source>
</evidence>
<dbReference type="SUPFAM" id="SSF54292">
    <property type="entry name" value="2Fe-2S ferredoxin-like"/>
    <property type="match status" value="1"/>
</dbReference>
<evidence type="ECO:0000256" key="2">
    <source>
        <dbReference type="ARBA" id="ARBA00022827"/>
    </source>
</evidence>
<gene>
    <name evidence="4" type="ORF">SAMN04488112_10118</name>
</gene>
<keyword evidence="5" id="KW-1185">Reference proteome</keyword>
<dbReference type="PROSITE" id="PS00197">
    <property type="entry name" value="2FE2S_FER_1"/>
    <property type="match status" value="1"/>
</dbReference>
<dbReference type="InterPro" id="IPR012675">
    <property type="entry name" value="Beta-grasp_dom_sf"/>
</dbReference>
<dbReference type="RefSeq" id="WP_091565186.1">
    <property type="nucleotide sequence ID" value="NZ_FMZA01000001.1"/>
</dbReference>
<organism evidence="4 5">
    <name type="scientific">Melghirimyces thermohalophilus</name>
    <dbReference type="NCBI Taxonomy" id="1236220"/>
    <lineage>
        <taxon>Bacteria</taxon>
        <taxon>Bacillati</taxon>
        <taxon>Bacillota</taxon>
        <taxon>Bacilli</taxon>
        <taxon>Bacillales</taxon>
        <taxon>Thermoactinomycetaceae</taxon>
        <taxon>Melghirimyces</taxon>
    </lineage>
</organism>
<proteinExistence type="predicted"/>
<evidence type="ECO:0000256" key="1">
    <source>
        <dbReference type="ARBA" id="ARBA00022630"/>
    </source>
</evidence>
<dbReference type="GO" id="GO:0051537">
    <property type="term" value="F:2 iron, 2 sulfur cluster binding"/>
    <property type="evidence" value="ECO:0007669"/>
    <property type="project" value="InterPro"/>
</dbReference>
<dbReference type="OrthoDB" id="9807864at2"/>
<dbReference type="Pfam" id="PF00111">
    <property type="entry name" value="Fer2"/>
    <property type="match status" value="1"/>
</dbReference>
<keyword evidence="1" id="KW-0285">Flavoprotein</keyword>
<keyword evidence="2" id="KW-0274">FAD</keyword>
<evidence type="ECO:0000313" key="4">
    <source>
        <dbReference type="EMBL" id="SDB94615.1"/>
    </source>
</evidence>
<dbReference type="PANTHER" id="PTHR43644">
    <property type="entry name" value="NA(+)-TRANSLOCATING NADH-QUINONE REDUCTASE SUBUNIT"/>
    <property type="match status" value="1"/>
</dbReference>
<dbReference type="EMBL" id="FMZA01000001">
    <property type="protein sequence ID" value="SDB94615.1"/>
    <property type="molecule type" value="Genomic_DNA"/>
</dbReference>
<reference evidence="4 5" key="1">
    <citation type="submission" date="2016-10" db="EMBL/GenBank/DDBJ databases">
        <authorList>
            <person name="de Groot N.N."/>
        </authorList>
    </citation>
    <scope>NUCLEOTIDE SEQUENCE [LARGE SCALE GENOMIC DNA]</scope>
    <source>
        <strain evidence="4 5">DSM 45514</strain>
    </source>
</reference>
<protein>
    <submittedName>
        <fullName evidence="4">Ferredoxin</fullName>
    </submittedName>
</protein>
<accession>A0A1G6HL34</accession>
<dbReference type="PANTHER" id="PTHR43644:SF1">
    <property type="entry name" value="NAD(P)H-FLAVIN REDUCTASE"/>
    <property type="match status" value="1"/>
</dbReference>
<dbReference type="Gene3D" id="3.10.20.30">
    <property type="match status" value="1"/>
</dbReference>
<dbReference type="InterPro" id="IPR001041">
    <property type="entry name" value="2Fe-2S_ferredoxin-type"/>
</dbReference>
<name>A0A1G6HL34_9BACL</name>
<dbReference type="InterPro" id="IPR036010">
    <property type="entry name" value="2Fe-2S_ferredoxin-like_sf"/>
</dbReference>
<dbReference type="InterPro" id="IPR006058">
    <property type="entry name" value="2Fe2S_fd_BS"/>
</dbReference>
<dbReference type="Proteomes" id="UP000199387">
    <property type="component" value="Unassembled WGS sequence"/>
</dbReference>
<dbReference type="CDD" id="cd00207">
    <property type="entry name" value="fer2"/>
    <property type="match status" value="1"/>
</dbReference>
<sequence>MPQVEIKIGPQEQSFECMEGENLLYEAISRSIMIPFNCTSGRCGTCRIRVLEGAENLSEMGDREALRLGEERIEQGFRLACQSYVFGDVRVEVPQPRFY</sequence>
<evidence type="ECO:0000259" key="3">
    <source>
        <dbReference type="PROSITE" id="PS51085"/>
    </source>
</evidence>
<dbReference type="STRING" id="1236220.SAMN04488112_10118"/>